<reference evidence="1 2" key="1">
    <citation type="journal article" date="2024" name="Chem. Sci.">
        <title>Discovery of megapolipeptins by genome mining of a Burkholderiales bacteria collection.</title>
        <authorList>
            <person name="Paulo B.S."/>
            <person name="Recchia M.J.J."/>
            <person name="Lee S."/>
            <person name="Fergusson C.H."/>
            <person name="Romanowski S.B."/>
            <person name="Hernandez A."/>
            <person name="Krull N."/>
            <person name="Liu D.Y."/>
            <person name="Cavanagh H."/>
            <person name="Bos A."/>
            <person name="Gray C.A."/>
            <person name="Murphy B.T."/>
            <person name="Linington R.G."/>
            <person name="Eustaquio A.S."/>
        </authorList>
    </citation>
    <scope>NUCLEOTIDE SEQUENCE [LARGE SCALE GENOMIC DNA]</scope>
    <source>
        <strain evidence="1 2">RL21-008-BIB-B</strain>
    </source>
</reference>
<organism evidence="1 2">
    <name type="scientific">Herbaspirillum rhizosphaerae</name>
    <dbReference type="NCBI Taxonomy" id="346179"/>
    <lineage>
        <taxon>Bacteria</taxon>
        <taxon>Pseudomonadati</taxon>
        <taxon>Pseudomonadota</taxon>
        <taxon>Betaproteobacteria</taxon>
        <taxon>Burkholderiales</taxon>
        <taxon>Oxalobacteraceae</taxon>
        <taxon>Herbaspirillum</taxon>
    </lineage>
</organism>
<evidence type="ECO:0000313" key="1">
    <source>
        <dbReference type="EMBL" id="MFL9881246.1"/>
    </source>
</evidence>
<accession>A0ABW8ZE09</accession>
<dbReference type="RefSeq" id="WP_408170487.1">
    <property type="nucleotide sequence ID" value="NZ_JAQQFR010000021.1"/>
</dbReference>
<comment type="caution">
    <text evidence="1">The sequence shown here is derived from an EMBL/GenBank/DDBJ whole genome shotgun (WGS) entry which is preliminary data.</text>
</comment>
<evidence type="ECO:0000313" key="2">
    <source>
        <dbReference type="Proteomes" id="UP001629214"/>
    </source>
</evidence>
<keyword evidence="2" id="KW-1185">Reference proteome</keyword>
<gene>
    <name evidence="1" type="ORF">PQR63_22800</name>
</gene>
<protein>
    <submittedName>
        <fullName evidence="1">Uncharacterized protein</fullName>
    </submittedName>
</protein>
<dbReference type="Proteomes" id="UP001629214">
    <property type="component" value="Unassembled WGS sequence"/>
</dbReference>
<sequence>MPTDFQALSFTSPQMLVVLLNSWQTDKSPYESRSLDGIAVLQRSFANRENINIQPKAESQKTKCPRQKLTQAFWL</sequence>
<proteinExistence type="predicted"/>
<name>A0ABW8ZE09_9BURK</name>
<dbReference type="EMBL" id="JAQQFR010000021">
    <property type="protein sequence ID" value="MFL9881246.1"/>
    <property type="molecule type" value="Genomic_DNA"/>
</dbReference>